<dbReference type="FunFam" id="3.40.50.720:FF:000173">
    <property type="entry name" value="3-oxoacyl-[acyl-carrier protein] reductase"/>
    <property type="match status" value="1"/>
</dbReference>
<dbReference type="GO" id="GO:0016491">
    <property type="term" value="F:oxidoreductase activity"/>
    <property type="evidence" value="ECO:0007669"/>
    <property type="project" value="UniProtKB-KW"/>
</dbReference>
<accession>A0A0A7I6P0</accession>
<dbReference type="STRING" id="1447716.AH68_04495"/>
<dbReference type="PANTHER" id="PTHR42879:SF2">
    <property type="entry name" value="3-OXOACYL-[ACYL-CARRIER-PROTEIN] REDUCTASE FABG"/>
    <property type="match status" value="1"/>
</dbReference>
<name>A0A0A7I6P0_9BIFI</name>
<keyword evidence="2" id="KW-0560">Oxidoreductase</keyword>
<dbReference type="SUPFAM" id="SSF51735">
    <property type="entry name" value="NAD(P)-binding Rossmann-fold domains"/>
    <property type="match status" value="1"/>
</dbReference>
<sequence length="265" mass="28460">MNQQHTSRPLTGKTAIVTGASRGIGAAIALRLAQLGANVTIDYLSNNERAQQTARRIEHDAEAQGRIIVCKADVTDLNQVNELTQTTVNTFGGIDILVNNALNHYSFDPRNRITFGNTVWNDYATQLEGCLKGTYNTCTAALPYMRRQSWGRIVNISSNLVDSPIVPYHDYIAAKGALIGLTRSLAQEAGAWGITVNAIAAGLTVGTDSSRATTEDIREHIIEQTPLGRLATADDIAGGVALLVGEDARFITGQTLHVDGGLTMR</sequence>
<proteinExistence type="inferred from homology"/>
<dbReference type="HOGENOM" id="CLU_010194_1_3_11"/>
<dbReference type="PRINTS" id="PR00080">
    <property type="entry name" value="SDRFAMILY"/>
</dbReference>
<dbReference type="Pfam" id="PF13561">
    <property type="entry name" value="adh_short_C2"/>
    <property type="match status" value="1"/>
</dbReference>
<evidence type="ECO:0000256" key="2">
    <source>
        <dbReference type="ARBA" id="ARBA00023002"/>
    </source>
</evidence>
<dbReference type="RefSeq" id="WP_039197993.1">
    <property type="nucleotide sequence ID" value="NZ_CP007456.1"/>
</dbReference>
<protein>
    <submittedName>
        <fullName evidence="3">3-oxoacyl-ACP reductase</fullName>
    </submittedName>
</protein>
<dbReference type="OrthoDB" id="9808187at2"/>
<dbReference type="KEGG" id="bka:AH68_04495"/>
<evidence type="ECO:0000256" key="1">
    <source>
        <dbReference type="ARBA" id="ARBA00006484"/>
    </source>
</evidence>
<dbReference type="PANTHER" id="PTHR42879">
    <property type="entry name" value="3-OXOACYL-(ACYL-CARRIER-PROTEIN) REDUCTASE"/>
    <property type="match status" value="1"/>
</dbReference>
<comment type="similarity">
    <text evidence="1">Belongs to the short-chain dehydrogenases/reductases (SDR) family.</text>
</comment>
<dbReference type="InterPro" id="IPR050259">
    <property type="entry name" value="SDR"/>
</dbReference>
<evidence type="ECO:0000313" key="4">
    <source>
        <dbReference type="Proteomes" id="UP000030625"/>
    </source>
</evidence>
<dbReference type="PRINTS" id="PR00081">
    <property type="entry name" value="GDHRDH"/>
</dbReference>
<dbReference type="InterPro" id="IPR002347">
    <property type="entry name" value="SDR_fam"/>
</dbReference>
<dbReference type="Gene3D" id="3.40.50.720">
    <property type="entry name" value="NAD(P)-binding Rossmann-like Domain"/>
    <property type="match status" value="1"/>
</dbReference>
<evidence type="ECO:0000313" key="3">
    <source>
        <dbReference type="EMBL" id="AIZ14454.1"/>
    </source>
</evidence>
<dbReference type="AlphaFoldDB" id="A0A0A7I6P0"/>
<dbReference type="EMBL" id="CP007456">
    <property type="protein sequence ID" value="AIZ14454.1"/>
    <property type="molecule type" value="Genomic_DNA"/>
</dbReference>
<gene>
    <name evidence="3" type="ORF">AH68_04495</name>
</gene>
<organism evidence="3 4">
    <name type="scientific">Bifidobacterium catenulatum PV20-2</name>
    <dbReference type="NCBI Taxonomy" id="1447716"/>
    <lineage>
        <taxon>Bacteria</taxon>
        <taxon>Bacillati</taxon>
        <taxon>Actinomycetota</taxon>
        <taxon>Actinomycetes</taxon>
        <taxon>Bifidobacteriales</taxon>
        <taxon>Bifidobacteriaceae</taxon>
        <taxon>Bifidobacterium</taxon>
    </lineage>
</organism>
<dbReference type="InterPro" id="IPR036291">
    <property type="entry name" value="NAD(P)-bd_dom_sf"/>
</dbReference>
<reference evidence="3 4" key="1">
    <citation type="journal article" date="2015" name="Genome Announc.">
        <title>Complete and Assembled Genome Sequence of Bifidobacterium kashiwanohense PV20-2, Isolated from the Feces of an Anemic Kenyan Infant.</title>
        <authorList>
            <person name="Vazquez-Gutierrez P."/>
            <person name="Lacroix C."/>
            <person name="Chassard C."/>
            <person name="Klumpp J."/>
            <person name="Jans C."/>
            <person name="Stevens M.J."/>
        </authorList>
    </citation>
    <scope>NUCLEOTIDE SEQUENCE [LARGE SCALE GENOMIC DNA]</scope>
    <source>
        <strain evidence="3 4">PV20-2</strain>
    </source>
</reference>
<dbReference type="Proteomes" id="UP000030625">
    <property type="component" value="Chromosome"/>
</dbReference>